<dbReference type="SUPFAM" id="SSF55550">
    <property type="entry name" value="SH2 domain"/>
    <property type="match status" value="1"/>
</dbReference>
<protein>
    <submittedName>
        <fullName evidence="5">Signal transducer and activator of transcription</fullName>
    </submittedName>
</protein>
<dbReference type="InterPro" id="IPR000980">
    <property type="entry name" value="SH2"/>
</dbReference>
<keyword evidence="3" id="KW-0175">Coiled coil</keyword>
<organism evidence="5">
    <name type="scientific">Clandestinovirus</name>
    <dbReference type="NCBI Taxonomy" id="2831644"/>
    <lineage>
        <taxon>Viruses</taxon>
    </lineage>
</organism>
<dbReference type="PANTHER" id="PTHR11801">
    <property type="entry name" value="SIGNAL TRANSDUCER AND ACTIVATOR OF TRANSCRIPTION"/>
    <property type="match status" value="1"/>
</dbReference>
<sequence length="614" mass="70122">MEELLGQLLGKRKRDDDTFASNKVQRTSSVSNIISQWTSSMEESKMSIVKTESPSLQQVLNQAMGKASNECISVKREQQFESCHHQQFNLNFTSDQSMHRAEASNLLLQRLPTTTMVPRPFVSTSTPLPPLPRATEDQCNGIETGIVEVIAQRFVNLNAIHSWFINTESSQLSTMMQQATAEHEVMRSAIAAEQTRIQTIFSALCLPPDALRKYEKVKLELHNLSEKLKLYEDEVKVYVGEKPLADFIPARLVIAEKRNNALYTQRKPFKDRVVLRLEKLPHWTVGATTNCTASLETPCVPVASKDETTVEVAALKNNEAKWDNGEALFNAIHFGNGFKRQPNRFRFTTTVEWTVNGKSFQQSITLNDPDQFVVTSNTNQWGESEGNLLQNILGTNTISMVAFLNLIHSRFLIQTHKKQTDSGSMRTLAFSDLEWIRNWFHKHSSEHCIPSPAITNQWQANTNGFAKFWEWYGQFVYRIRFHKYYRIMWHLGWIVGLLSRTQVEDLLRNALPDTCVLRFSDSHPGRFSVSYTRPNEPNVVRHVCVVEQFEKSSKTFNIAAYAANLPRRYLLVSKNSGFDTTYLRKLKADEVAPIVKQVNVAPTVIEGYETEVHP</sequence>
<feature type="coiled-coil region" evidence="3">
    <location>
        <begin position="214"/>
        <end position="241"/>
    </location>
</feature>
<feature type="domain" description="SH2" evidence="4">
    <location>
        <begin position="493"/>
        <end position="580"/>
    </location>
</feature>
<dbReference type="GO" id="GO:0003700">
    <property type="term" value="F:DNA-binding transcription factor activity"/>
    <property type="evidence" value="ECO:0007669"/>
    <property type="project" value="InterPro"/>
</dbReference>
<proteinExistence type="inferred from homology"/>
<dbReference type="Gene3D" id="1.10.238.10">
    <property type="entry name" value="EF-hand"/>
    <property type="match status" value="1"/>
</dbReference>
<evidence type="ECO:0000256" key="1">
    <source>
        <dbReference type="ARBA" id="ARBA00005586"/>
    </source>
</evidence>
<comment type="similarity">
    <text evidence="1">Belongs to the transcription factor STAT family.</text>
</comment>
<dbReference type="Pfam" id="PF00017">
    <property type="entry name" value="SH2"/>
    <property type="match status" value="1"/>
</dbReference>
<reference evidence="5" key="1">
    <citation type="submission" date="2021-06" db="EMBL/GenBank/DDBJ databases">
        <authorList>
            <person name="Rolland C."/>
        </authorList>
    </citation>
    <scope>NUCLEOTIDE SEQUENCE</scope>
    <source>
        <strain evidence="5">347.936635</strain>
    </source>
</reference>
<accession>A0A8F8PQN5</accession>
<dbReference type="GO" id="GO:0007165">
    <property type="term" value="P:signal transduction"/>
    <property type="evidence" value="ECO:0007669"/>
    <property type="project" value="InterPro"/>
</dbReference>
<dbReference type="PROSITE" id="PS50001">
    <property type="entry name" value="SH2"/>
    <property type="match status" value="1"/>
</dbReference>
<evidence type="ECO:0000313" key="5">
    <source>
        <dbReference type="EMBL" id="QYA18279.1"/>
    </source>
</evidence>
<dbReference type="InterPro" id="IPR008967">
    <property type="entry name" value="p53-like_TF_DNA-bd_sf"/>
</dbReference>
<evidence type="ECO:0000259" key="4">
    <source>
        <dbReference type="PROSITE" id="PS50001"/>
    </source>
</evidence>
<keyword evidence="2" id="KW-0727">SH2 domain</keyword>
<gene>
    <name evidence="5" type="ORF">KOM_12_9</name>
</gene>
<evidence type="ECO:0000256" key="2">
    <source>
        <dbReference type="ARBA" id="ARBA00022999"/>
    </source>
</evidence>
<evidence type="ECO:0000256" key="3">
    <source>
        <dbReference type="SAM" id="Coils"/>
    </source>
</evidence>
<dbReference type="Gene3D" id="3.30.505.10">
    <property type="entry name" value="SH2 domain"/>
    <property type="match status" value="1"/>
</dbReference>
<dbReference type="InterPro" id="IPR036860">
    <property type="entry name" value="SH2_dom_sf"/>
</dbReference>
<dbReference type="InterPro" id="IPR001217">
    <property type="entry name" value="STAT"/>
</dbReference>
<name>A0A8F8PQN5_9VIRU</name>
<dbReference type="EMBL" id="MZ420154">
    <property type="protein sequence ID" value="QYA18279.1"/>
    <property type="molecule type" value="Genomic_DNA"/>
</dbReference>
<dbReference type="SUPFAM" id="SSF49417">
    <property type="entry name" value="p53-like transcription factors"/>
    <property type="match status" value="1"/>
</dbReference>